<dbReference type="EMBL" id="CP038241">
    <property type="protein sequence ID" value="QIV96383.1"/>
    <property type="molecule type" value="Genomic_DNA"/>
</dbReference>
<keyword evidence="16" id="KW-1185">Reference proteome</keyword>
<dbReference type="EC" id="1.3.8.8" evidence="5"/>
<evidence type="ECO:0000256" key="2">
    <source>
        <dbReference type="ARBA" id="ARBA00005005"/>
    </source>
</evidence>
<dbReference type="Gene3D" id="1.10.540.10">
    <property type="entry name" value="Acyl-CoA dehydrogenase/oxidase, N-terminal domain"/>
    <property type="match status" value="1"/>
</dbReference>
<dbReference type="Pfam" id="PF00441">
    <property type="entry name" value="Acyl-CoA_dh_1"/>
    <property type="match status" value="1"/>
</dbReference>
<dbReference type="GO" id="GO:0033539">
    <property type="term" value="P:fatty acid beta-oxidation using acyl-CoA dehydrogenase"/>
    <property type="evidence" value="ECO:0007669"/>
    <property type="project" value="InterPro"/>
</dbReference>
<dbReference type="SUPFAM" id="SSF56645">
    <property type="entry name" value="Acyl-CoA dehydrogenase NM domain-like"/>
    <property type="match status" value="1"/>
</dbReference>
<dbReference type="SUPFAM" id="SSF47203">
    <property type="entry name" value="Acyl-CoA dehydrogenase C-terminal domain-like"/>
    <property type="match status" value="1"/>
</dbReference>
<dbReference type="FunFam" id="1.10.540.10:FF:000004">
    <property type="entry name" value="Acyl-CoA dehydrogenase"/>
    <property type="match status" value="1"/>
</dbReference>
<evidence type="ECO:0000256" key="4">
    <source>
        <dbReference type="ARBA" id="ARBA00012033"/>
    </source>
</evidence>
<dbReference type="NCBIfam" id="NF009586">
    <property type="entry name" value="PRK13026.1"/>
    <property type="match status" value="1"/>
</dbReference>
<dbReference type="InterPro" id="IPR046373">
    <property type="entry name" value="Acyl-CoA_Oxase/DH_mid-dom_sf"/>
</dbReference>
<proteinExistence type="inferred from homology"/>
<dbReference type="AlphaFoldDB" id="A0AAE6YIM0"/>
<dbReference type="Proteomes" id="UP000502004">
    <property type="component" value="Chromosome"/>
</dbReference>
<evidence type="ECO:0000256" key="7">
    <source>
        <dbReference type="ARBA" id="ARBA00022630"/>
    </source>
</evidence>
<evidence type="ECO:0000259" key="13">
    <source>
        <dbReference type="Pfam" id="PF02771"/>
    </source>
</evidence>
<sequence length="758" mass="84483">MLNSIFNIMYKKARKSMPTISKTEQTALNAGDSWFEQDIFQGKPDFEKLHNLQKFSLSEEEKSFLENETTQLCDMLDDWKINYVDKDLTKETWKFIREKGFFGLVTSKEYGGKGFSAAAHSEIVMRIATKSVTAAITVMVPNSLGPGELLHHYGTDAQKKYYLPRLAAGQEIPCFALTGPTAGSDATSLPDKGVVCYGKHDGKKVLGIRLENINKRYITLAPVATLVGLAFQLQDPEGLLDGVGEEGITCALLPHDHQGLEIGKRGFPLGQAFMNGYIKAKEAFIPIDWIIGGQKMAGEGWRMLVECLSIGRSISLPACGAANTLMSAIITSAYSNVREQFKVPIAHFDGVQEKLAEIGGLAYLANATREFTVSAVDAGISPSVASAIAKYHLTEMGRTTINNAMDIHGGRAIIMGKNNYLAIPYMATPIGITVEGANIMTRNLMIFGQGAMRCHPYIRAEAGSLMNSDKEIGQKEFSSLMKKHICYTLGNSSRTLWYGLTGGITATGYQSKFKHYYKYITHMSTAYAYINDLSLIVLGGGLKRKERLSARLGDIMSYFYMACAVLKFYKDTGEPESDDAFVHWSLQYCLYQAQQAMLDLFRNFPIKILALKMKFFVFPYGKKFKKPSDKLEAEICKELSTNSATRNWMKTRCYIPNDDQDPTGRVENAYLTILETIPIKHKVIQAIKADKLPKITWTAVTEEAYAQKIITSDELNKIKEMLAKVNNVIQTDEFDDYVLGPKNAHPEWQKEKVGTEDK</sequence>
<dbReference type="FunFam" id="1.20.140.10:FF:000009">
    <property type="entry name" value="Acyl-CoA dehydrogenase"/>
    <property type="match status" value="1"/>
</dbReference>
<comment type="catalytic activity">
    <reaction evidence="11">
        <text>a long-chain 2,3-saturated fatty acyl-CoA + oxidized [electron-transfer flavoprotein] + H(+) = a long-chain (2E)-enoyl-CoA + reduced [electron-transfer flavoprotein]</text>
        <dbReference type="Rhea" id="RHEA:17721"/>
        <dbReference type="Rhea" id="RHEA-COMP:10685"/>
        <dbReference type="Rhea" id="RHEA-COMP:10686"/>
        <dbReference type="ChEBI" id="CHEBI:15378"/>
        <dbReference type="ChEBI" id="CHEBI:57692"/>
        <dbReference type="ChEBI" id="CHEBI:58307"/>
        <dbReference type="ChEBI" id="CHEBI:83721"/>
        <dbReference type="ChEBI" id="CHEBI:83727"/>
        <dbReference type="EC" id="1.3.8.8"/>
    </reaction>
</comment>
<dbReference type="Gene3D" id="1.20.140.10">
    <property type="entry name" value="Butyryl-CoA Dehydrogenase, subunit A, domain 3"/>
    <property type="match status" value="1"/>
</dbReference>
<dbReference type="Gene3D" id="2.40.110.10">
    <property type="entry name" value="Butyryl-CoA Dehydrogenase, subunit A, domain 2"/>
    <property type="match status" value="1"/>
</dbReference>
<dbReference type="GO" id="GO:0050660">
    <property type="term" value="F:flavin adenine dinucleotide binding"/>
    <property type="evidence" value="ECO:0007669"/>
    <property type="project" value="InterPro"/>
</dbReference>
<evidence type="ECO:0000259" key="12">
    <source>
        <dbReference type="Pfam" id="PF00441"/>
    </source>
</evidence>
<dbReference type="InterPro" id="IPR037069">
    <property type="entry name" value="AcylCoA_DH/ox_N_sf"/>
</dbReference>
<keyword evidence="9" id="KW-0560">Oxidoreductase</keyword>
<dbReference type="InterPro" id="IPR015396">
    <property type="entry name" value="FadE_C"/>
</dbReference>
<dbReference type="Pfam" id="PF09317">
    <property type="entry name" value="ACDH_C"/>
    <property type="match status" value="1"/>
</dbReference>
<comment type="pathway">
    <text evidence="2">Lipid metabolism; fatty acid beta-oxidation.</text>
</comment>
<dbReference type="EC" id="1.3.8.7" evidence="4"/>
<organism evidence="15 16">
    <name type="scientific">Allofrancisella inopinata</name>
    <dbReference type="NCBI Taxonomy" id="1085647"/>
    <lineage>
        <taxon>Bacteria</taxon>
        <taxon>Pseudomonadati</taxon>
        <taxon>Pseudomonadota</taxon>
        <taxon>Gammaproteobacteria</taxon>
        <taxon>Thiotrichales</taxon>
        <taxon>Francisellaceae</taxon>
        <taxon>Allofrancisella</taxon>
    </lineage>
</organism>
<evidence type="ECO:0000256" key="5">
    <source>
        <dbReference type="ARBA" id="ARBA00012040"/>
    </source>
</evidence>
<evidence type="ECO:0000256" key="9">
    <source>
        <dbReference type="ARBA" id="ARBA00023002"/>
    </source>
</evidence>
<dbReference type="PANTHER" id="PTHR48083:SF33">
    <property type="entry name" value="ACYL-COENZYME A DEHYDROGENASE"/>
    <property type="match status" value="1"/>
</dbReference>
<comment type="similarity">
    <text evidence="3">Belongs to the acyl-CoA dehydrogenase family.</text>
</comment>
<evidence type="ECO:0000256" key="11">
    <source>
        <dbReference type="ARBA" id="ARBA00049247"/>
    </source>
</evidence>
<evidence type="ECO:0000256" key="3">
    <source>
        <dbReference type="ARBA" id="ARBA00009347"/>
    </source>
</evidence>
<protein>
    <recommendedName>
        <fullName evidence="6">Acyl-coenzyme A dehydrogenase</fullName>
        <ecNumber evidence="4">1.3.8.7</ecNumber>
        <ecNumber evidence="5">1.3.8.8</ecNumber>
    </recommendedName>
</protein>
<dbReference type="GO" id="GO:0005737">
    <property type="term" value="C:cytoplasm"/>
    <property type="evidence" value="ECO:0007669"/>
    <property type="project" value="TreeGrafter"/>
</dbReference>
<dbReference type="KEGG" id="aii:E4K63_05900"/>
<dbReference type="InterPro" id="IPR009100">
    <property type="entry name" value="AcylCoA_DH/oxidase_NM_dom_sf"/>
</dbReference>
<reference evidence="15 16" key="1">
    <citation type="submission" date="2019-03" db="EMBL/GenBank/DDBJ databases">
        <title>Complete Genome Sequence of Allofrancisella inopinata Strain SYSU YG23 Isolated from Water-Cooling Systems in China.</title>
        <authorList>
            <person name="Ohrman C."/>
            <person name="Uneklint I."/>
            <person name="Sjodin A."/>
        </authorList>
    </citation>
    <scope>NUCLEOTIDE SEQUENCE [LARGE SCALE GENOMIC DNA]</scope>
    <source>
        <strain evidence="15 16">SYSU YG23</strain>
    </source>
</reference>
<name>A0AAE6YIM0_9GAMM</name>
<dbReference type="InterPro" id="IPR013786">
    <property type="entry name" value="AcylCoA_DH/ox_N"/>
</dbReference>
<evidence type="ECO:0000259" key="14">
    <source>
        <dbReference type="Pfam" id="PF09317"/>
    </source>
</evidence>
<dbReference type="InterPro" id="IPR050741">
    <property type="entry name" value="Acyl-CoA_dehydrogenase"/>
</dbReference>
<feature type="domain" description="Acyl-CoA dehydrogenase/oxidase N-terminal" evidence="13">
    <location>
        <begin position="63"/>
        <end position="170"/>
    </location>
</feature>
<comment type="catalytic activity">
    <reaction evidence="10">
        <text>a medium-chain 2,3-saturated fatty acyl-CoA + oxidized [electron-transfer flavoprotein] + H(+) = a medium-chain (2E)-enoyl-CoA + reduced [electron-transfer flavoprotein]</text>
        <dbReference type="Rhea" id="RHEA:14477"/>
        <dbReference type="Rhea" id="RHEA-COMP:10685"/>
        <dbReference type="Rhea" id="RHEA-COMP:10686"/>
        <dbReference type="ChEBI" id="CHEBI:15378"/>
        <dbReference type="ChEBI" id="CHEBI:57692"/>
        <dbReference type="ChEBI" id="CHEBI:58307"/>
        <dbReference type="ChEBI" id="CHEBI:83723"/>
        <dbReference type="ChEBI" id="CHEBI:83726"/>
        <dbReference type="EC" id="1.3.8.7"/>
    </reaction>
</comment>
<evidence type="ECO:0000256" key="1">
    <source>
        <dbReference type="ARBA" id="ARBA00001974"/>
    </source>
</evidence>
<dbReference type="GO" id="GO:0070991">
    <property type="term" value="F:medium-chain fatty acyl-CoA dehydrogenase activity"/>
    <property type="evidence" value="ECO:0007669"/>
    <property type="project" value="UniProtKB-EC"/>
</dbReference>
<dbReference type="PANTHER" id="PTHR48083">
    <property type="entry name" value="MEDIUM-CHAIN SPECIFIC ACYL-COA DEHYDROGENASE, MITOCHONDRIAL-RELATED"/>
    <property type="match status" value="1"/>
</dbReference>
<dbReference type="GO" id="GO:0004466">
    <property type="term" value="F:long-chain fatty acyl-CoA dehydrogenase activity"/>
    <property type="evidence" value="ECO:0007669"/>
    <property type="project" value="UniProtKB-EC"/>
</dbReference>
<evidence type="ECO:0000256" key="10">
    <source>
        <dbReference type="ARBA" id="ARBA00047882"/>
    </source>
</evidence>
<dbReference type="NCBIfam" id="NF007000">
    <property type="entry name" value="PRK09463.1"/>
    <property type="match status" value="1"/>
</dbReference>
<evidence type="ECO:0000256" key="6">
    <source>
        <dbReference type="ARBA" id="ARBA00020144"/>
    </source>
</evidence>
<comment type="cofactor">
    <cofactor evidence="1">
        <name>FAD</name>
        <dbReference type="ChEBI" id="CHEBI:57692"/>
    </cofactor>
</comment>
<feature type="domain" description="Acyl-CoA dehydrogenase/oxidase C-terminal" evidence="12">
    <location>
        <begin position="298"/>
        <end position="443"/>
    </location>
</feature>
<dbReference type="InterPro" id="IPR009075">
    <property type="entry name" value="AcylCo_DH/oxidase_C"/>
</dbReference>
<keyword evidence="7" id="KW-0285">Flavoprotein</keyword>
<dbReference type="Pfam" id="PF02771">
    <property type="entry name" value="Acyl-CoA_dh_N"/>
    <property type="match status" value="1"/>
</dbReference>
<keyword evidence="8" id="KW-0274">FAD</keyword>
<evidence type="ECO:0000313" key="15">
    <source>
        <dbReference type="EMBL" id="QIV96383.1"/>
    </source>
</evidence>
<feature type="domain" description="Acyl-CoA dehydrogenase C-terminal bacterial-type" evidence="14">
    <location>
        <begin position="452"/>
        <end position="734"/>
    </location>
</feature>
<dbReference type="InterPro" id="IPR036250">
    <property type="entry name" value="AcylCo_DH-like_C"/>
</dbReference>
<gene>
    <name evidence="15" type="ORF">E4K63_05900</name>
</gene>
<dbReference type="CDD" id="cd00567">
    <property type="entry name" value="ACAD"/>
    <property type="match status" value="1"/>
</dbReference>
<evidence type="ECO:0000313" key="16">
    <source>
        <dbReference type="Proteomes" id="UP000502004"/>
    </source>
</evidence>
<evidence type="ECO:0000256" key="8">
    <source>
        <dbReference type="ARBA" id="ARBA00022827"/>
    </source>
</evidence>
<accession>A0AAE6YIM0</accession>